<sequence length="110" mass="12047">MVALLGRFFVQKIFIQEAYRTYTVVENNNVVVPSSSTAARVRGELSGTRCAKGAGGIVEFEAQSSWFIDKSEVGDGRSMEQVKDKKLIKPPRAPKTRITEAGLAQSAKIQ</sequence>
<feature type="region of interest" description="Disordered" evidence="1">
    <location>
        <begin position="76"/>
        <end position="110"/>
    </location>
</feature>
<comment type="caution">
    <text evidence="2">The sequence shown here is derived from an EMBL/GenBank/DDBJ whole genome shotgun (WGS) entry which is preliminary data.</text>
</comment>
<protein>
    <submittedName>
        <fullName evidence="2">Uncharacterized protein</fullName>
    </submittedName>
</protein>
<dbReference type="Proteomes" id="UP001161757">
    <property type="component" value="Unassembled WGS sequence"/>
</dbReference>
<evidence type="ECO:0000313" key="2">
    <source>
        <dbReference type="EMBL" id="KAJ8987938.1"/>
    </source>
</evidence>
<organism evidence="2 3">
    <name type="scientific">Exophiala dermatitidis</name>
    <name type="common">Black yeast-like fungus</name>
    <name type="synonym">Wangiella dermatitidis</name>
    <dbReference type="NCBI Taxonomy" id="5970"/>
    <lineage>
        <taxon>Eukaryota</taxon>
        <taxon>Fungi</taxon>
        <taxon>Dikarya</taxon>
        <taxon>Ascomycota</taxon>
        <taxon>Pezizomycotina</taxon>
        <taxon>Eurotiomycetes</taxon>
        <taxon>Chaetothyriomycetidae</taxon>
        <taxon>Chaetothyriales</taxon>
        <taxon>Herpotrichiellaceae</taxon>
        <taxon>Exophiala</taxon>
    </lineage>
</organism>
<name>A0AAN6EMI7_EXODE</name>
<reference evidence="2" key="1">
    <citation type="submission" date="2023-01" db="EMBL/GenBank/DDBJ databases">
        <title>Exophiala dermititidis isolated from Cystic Fibrosis Patient.</title>
        <authorList>
            <person name="Kurbessoian T."/>
            <person name="Crocker A."/>
            <person name="Murante D."/>
            <person name="Hogan D.A."/>
            <person name="Stajich J.E."/>
        </authorList>
    </citation>
    <scope>NUCLEOTIDE SEQUENCE</scope>
    <source>
        <strain evidence="2">Ex8</strain>
    </source>
</reference>
<proteinExistence type="predicted"/>
<feature type="compositionally biased region" description="Basic and acidic residues" evidence="1">
    <location>
        <begin position="76"/>
        <end position="87"/>
    </location>
</feature>
<gene>
    <name evidence="2" type="ORF">HRR80_008020</name>
</gene>
<evidence type="ECO:0000256" key="1">
    <source>
        <dbReference type="SAM" id="MobiDB-lite"/>
    </source>
</evidence>
<dbReference type="AlphaFoldDB" id="A0AAN6EMI7"/>
<dbReference type="EMBL" id="JAJGCB010000021">
    <property type="protein sequence ID" value="KAJ8987938.1"/>
    <property type="molecule type" value="Genomic_DNA"/>
</dbReference>
<evidence type="ECO:0000313" key="3">
    <source>
        <dbReference type="Proteomes" id="UP001161757"/>
    </source>
</evidence>
<accession>A0AAN6EMI7</accession>